<name>A0A7R7XW41_9EURO</name>
<dbReference type="InterPro" id="IPR000073">
    <property type="entry name" value="AB_hydrolase_1"/>
</dbReference>
<dbReference type="InterPro" id="IPR029058">
    <property type="entry name" value="AB_hydrolase_fold"/>
</dbReference>
<evidence type="ECO:0000313" key="3">
    <source>
        <dbReference type="Proteomes" id="UP000654913"/>
    </source>
</evidence>
<gene>
    <name evidence="2" type="ORF">APUU_61051A</name>
</gene>
<feature type="domain" description="AB hydrolase-1" evidence="1">
    <location>
        <begin position="59"/>
        <end position="352"/>
    </location>
</feature>
<organism evidence="2 3">
    <name type="scientific">Aspergillus puulaauensis</name>
    <dbReference type="NCBI Taxonomy" id="1220207"/>
    <lineage>
        <taxon>Eukaryota</taxon>
        <taxon>Fungi</taxon>
        <taxon>Dikarya</taxon>
        <taxon>Ascomycota</taxon>
        <taxon>Pezizomycotina</taxon>
        <taxon>Eurotiomycetes</taxon>
        <taxon>Eurotiomycetidae</taxon>
        <taxon>Eurotiales</taxon>
        <taxon>Aspergillaceae</taxon>
        <taxon>Aspergillus</taxon>
    </lineage>
</organism>
<dbReference type="KEGG" id="apuu:APUU_61051A"/>
<dbReference type="SUPFAM" id="SSF53474">
    <property type="entry name" value="alpha/beta-Hydrolases"/>
    <property type="match status" value="1"/>
</dbReference>
<dbReference type="GeneID" id="64978000"/>
<protein>
    <recommendedName>
        <fullName evidence="1">AB hydrolase-1 domain-containing protein</fullName>
    </recommendedName>
</protein>
<evidence type="ECO:0000259" key="1">
    <source>
        <dbReference type="Pfam" id="PF12697"/>
    </source>
</evidence>
<dbReference type="AlphaFoldDB" id="A0A7R7XW41"/>
<dbReference type="Gene3D" id="3.40.50.1820">
    <property type="entry name" value="alpha/beta hydrolase"/>
    <property type="match status" value="1"/>
</dbReference>
<evidence type="ECO:0000313" key="2">
    <source>
        <dbReference type="EMBL" id="BCS28003.1"/>
    </source>
</evidence>
<dbReference type="Pfam" id="PF12697">
    <property type="entry name" value="Abhydrolase_6"/>
    <property type="match status" value="1"/>
</dbReference>
<proteinExistence type="predicted"/>
<reference evidence="2" key="2">
    <citation type="submission" date="2021-02" db="EMBL/GenBank/DDBJ databases">
        <title>Aspergillus puulaauensis MK2 genome sequence.</title>
        <authorList>
            <person name="Futagami T."/>
            <person name="Mori K."/>
            <person name="Kadooka C."/>
            <person name="Tanaka T."/>
        </authorList>
    </citation>
    <scope>NUCLEOTIDE SEQUENCE</scope>
    <source>
        <strain evidence="2">MK2</strain>
    </source>
</reference>
<reference evidence="2" key="1">
    <citation type="submission" date="2021-01" db="EMBL/GenBank/DDBJ databases">
        <authorList>
            <consortium name="Aspergillus puulaauensis MK2 genome sequencing consortium"/>
            <person name="Kazuki M."/>
            <person name="Futagami T."/>
        </authorList>
    </citation>
    <scope>NUCLEOTIDE SEQUENCE</scope>
    <source>
        <strain evidence="2">MK2</strain>
    </source>
</reference>
<dbReference type="RefSeq" id="XP_041560189.1">
    <property type="nucleotide sequence ID" value="XM_041694350.1"/>
</dbReference>
<keyword evidence="3" id="KW-1185">Reference proteome</keyword>
<sequence length="413" mass="45433">MVSSVFHVTEHSVNAQHIREHPAATAGRQEDVLQLAVKQYVPRSNPSPKPGDLSIIGAHANGFPKELYEPLWEEISHRLNAKGIAIRGIWIADVAHQGQSGVVNETKLGNDPSALDHARDLLLMINEFREQLPRPIVGIGHSVGAVQLIALSMLHPRLLQSLGLIEPPMAPIAISQGALATIKASTFRRDLWPSREAARAAMMQNPFYRRWDPRVFDRWIKHGLRDTPTPLHTQPGAVTLTTTKSQEVLTYLRPFYEIQRDKLAYPDLDPSRLAPDSVGYNPGVDFVCQSLPALRPTALYIIGGASHLGTSELQELRLERTGTGVGGNGGARTGGVGHVTIPNGGHLLPMEMVELTAMAAVEWLGQQVPSMLQMDEQFEKRWDSLTGVEKSTLDGRWYKMARSIAAKSKAPKL</sequence>
<dbReference type="Proteomes" id="UP000654913">
    <property type="component" value="Chromosome 6"/>
</dbReference>
<dbReference type="EMBL" id="AP024448">
    <property type="protein sequence ID" value="BCS28003.1"/>
    <property type="molecule type" value="Genomic_DNA"/>
</dbReference>
<accession>A0A7R7XW41</accession>
<dbReference type="OrthoDB" id="94039at2759"/>